<dbReference type="Proteomes" id="UP000310066">
    <property type="component" value="Unassembled WGS sequence"/>
</dbReference>
<feature type="compositionally biased region" description="Pro residues" evidence="1">
    <location>
        <begin position="432"/>
        <end position="445"/>
    </location>
</feature>
<evidence type="ECO:0000313" key="4">
    <source>
        <dbReference type="Proteomes" id="UP000310066"/>
    </source>
</evidence>
<name>A0A4U0UL71_9PEZI</name>
<dbReference type="EMBL" id="NAJP01000060">
    <property type="protein sequence ID" value="TKA36430.1"/>
    <property type="molecule type" value="Genomic_DNA"/>
</dbReference>
<organism evidence="3 4">
    <name type="scientific">Friedmanniomyces endolithicus</name>
    <dbReference type="NCBI Taxonomy" id="329885"/>
    <lineage>
        <taxon>Eukaryota</taxon>
        <taxon>Fungi</taxon>
        <taxon>Dikarya</taxon>
        <taxon>Ascomycota</taxon>
        <taxon>Pezizomycotina</taxon>
        <taxon>Dothideomycetes</taxon>
        <taxon>Dothideomycetidae</taxon>
        <taxon>Mycosphaerellales</taxon>
        <taxon>Teratosphaeriaceae</taxon>
        <taxon>Friedmanniomyces</taxon>
    </lineage>
</organism>
<dbReference type="AlphaFoldDB" id="A0A4U0UL71"/>
<dbReference type="OrthoDB" id="722566at2759"/>
<dbReference type="Pfam" id="PF12014">
    <property type="entry name" value="Cyclin_D1_bind"/>
    <property type="match status" value="1"/>
</dbReference>
<proteinExistence type="predicted"/>
<evidence type="ECO:0000313" key="3">
    <source>
        <dbReference type="EMBL" id="TKA36430.1"/>
    </source>
</evidence>
<dbReference type="InterPro" id="IPR001810">
    <property type="entry name" value="F-box_dom"/>
</dbReference>
<dbReference type="UniPathway" id="UPA00143"/>
<evidence type="ECO:0000256" key="1">
    <source>
        <dbReference type="SAM" id="MobiDB-lite"/>
    </source>
</evidence>
<accession>A0A4U0UL71</accession>
<dbReference type="STRING" id="329885.A0A4U0UL71"/>
<feature type="region of interest" description="Disordered" evidence="1">
    <location>
        <begin position="375"/>
        <end position="452"/>
    </location>
</feature>
<feature type="compositionally biased region" description="Polar residues" evidence="1">
    <location>
        <begin position="386"/>
        <end position="407"/>
    </location>
</feature>
<dbReference type="PANTHER" id="PTHR40624">
    <property type="entry name" value="BIOSYNTHESIS MONOOXYGENASE, PUTATIVE (AFU_ORTHOLOGUE AFUA_1G12025)-RELATED"/>
    <property type="match status" value="1"/>
</dbReference>
<dbReference type="GO" id="GO:0016567">
    <property type="term" value="P:protein ubiquitination"/>
    <property type="evidence" value="ECO:0007669"/>
    <property type="project" value="UniProtKB-UniPathway"/>
</dbReference>
<feature type="domain" description="F-box" evidence="2">
    <location>
        <begin position="5"/>
        <end position="51"/>
    </location>
</feature>
<dbReference type="Pfam" id="PF12937">
    <property type="entry name" value="F-box-like"/>
    <property type="match status" value="1"/>
</dbReference>
<dbReference type="SUPFAM" id="SSF54909">
    <property type="entry name" value="Dimeric alpha+beta barrel"/>
    <property type="match status" value="1"/>
</dbReference>
<evidence type="ECO:0000259" key="2">
    <source>
        <dbReference type="PROSITE" id="PS50181"/>
    </source>
</evidence>
<dbReference type="SMART" id="SM00256">
    <property type="entry name" value="FBOX"/>
    <property type="match status" value="1"/>
</dbReference>
<dbReference type="InterPro" id="IPR036047">
    <property type="entry name" value="F-box-like_dom_sf"/>
</dbReference>
<comment type="caution">
    <text evidence="3">The sequence shown here is derived from an EMBL/GenBank/DDBJ whole genome shotgun (WGS) entry which is preliminary data.</text>
</comment>
<dbReference type="SUPFAM" id="SSF81383">
    <property type="entry name" value="F-box domain"/>
    <property type="match status" value="1"/>
</dbReference>
<dbReference type="PROSITE" id="PS50181">
    <property type="entry name" value="FBOX"/>
    <property type="match status" value="1"/>
</dbReference>
<dbReference type="PANTHER" id="PTHR40624:SF1">
    <property type="entry name" value="BIOSYNTHESIS MONOOXYGENASE, PUTATIVE (AFU_ORTHOLOGUE AFUA_1G12025)-RELATED"/>
    <property type="match status" value="1"/>
</dbReference>
<sequence length="756" mass="84120">MADHTPSLVQLPAELVLDIFAYLEPLDLASVAFTCKTLSTHSYDDRIWQPLINRNLPEPISEPAPLKTFRELFIAHHPYWFLAKRRLWFSDGEHQGKLVAARYEPKTGCIAAYTVAAQRGRHTLEYWEKDREVVIHSFNPKVMLDLGKPVLKLAVDGVKTDDQPNNEPSDRAYAPASKYSKEILMETAAEAGLYSSFMLCRTLPESGIHDGTAIWPPLRLPTPTRVRNDTSNGYQSSGHRPTRLDEVSEYHWRLRKWVEFNGRRATPRILELMSLRTGLPAALGMAGPYFAANLRSSAAGGMGIKMPEDVTTFASLPTDCFTPTPQKPWQGLWCGDYSGHGCEFLVILQPDKKDERALPSTMHWLRQWFRAGRRGSESSGSSYSSAQEDLSAQTASASTTIGSSPASAQEEGLTYAQPANEEPPEEILSLPEIPPHHPPTPPPSQQPSSTEPHAVLQGFSEMPYQRTLEEVTDYEDVPTGRLEAIKLTGDPNIPRGEYTWIAPDIGHGGFLRVADEGNFRGARVVRSAGHIAGRGFREGESILCGARNYYRQPSAKCTAWSYFLPFKPSKNQEPIIGGLEIYTSKTALQSQVEDPEFFQRYHQVVREEGLYAKSEKLVAWYLTAGFVARNGNAGSRGKEGEGVIISLTKMTCTDRAKVLAVLRDFAPWVQAEEPGVLTYAIFTRPKAPEEVMLFVRYEGTKALKMHSAAAEHVVVVKKLKELQKGSETTLWREVPDSFVEETEVGGGDARAVQSKL</sequence>
<dbReference type="Gene3D" id="1.20.1280.50">
    <property type="match status" value="1"/>
</dbReference>
<gene>
    <name evidence="3" type="ORF">B0A54_12444</name>
</gene>
<dbReference type="InterPro" id="IPR011008">
    <property type="entry name" value="Dimeric_a/b-barrel"/>
</dbReference>
<protein>
    <recommendedName>
        <fullName evidence="2">F-box domain-containing protein</fullName>
    </recommendedName>
</protein>
<dbReference type="Gene3D" id="3.30.70.100">
    <property type="match status" value="1"/>
</dbReference>
<reference evidence="3 4" key="1">
    <citation type="submission" date="2017-03" db="EMBL/GenBank/DDBJ databases">
        <title>Genomes of endolithic fungi from Antarctica.</title>
        <authorList>
            <person name="Coleine C."/>
            <person name="Masonjones S."/>
            <person name="Stajich J.E."/>
        </authorList>
    </citation>
    <scope>NUCLEOTIDE SEQUENCE [LARGE SCALE GENOMIC DNA]</scope>
    <source>
        <strain evidence="3 4">CCFEE 5311</strain>
    </source>
</reference>